<feature type="compositionally biased region" description="Basic and acidic residues" evidence="1">
    <location>
        <begin position="327"/>
        <end position="336"/>
    </location>
</feature>
<evidence type="ECO:0000259" key="2">
    <source>
        <dbReference type="Pfam" id="PF02954"/>
    </source>
</evidence>
<evidence type="ECO:0000313" key="3">
    <source>
        <dbReference type="EMBL" id="GBF49802.1"/>
    </source>
</evidence>
<feature type="region of interest" description="Disordered" evidence="1">
    <location>
        <begin position="327"/>
        <end position="379"/>
    </location>
</feature>
<dbReference type="InterPro" id="IPR009057">
    <property type="entry name" value="Homeodomain-like_sf"/>
</dbReference>
<keyword evidence="4" id="KW-1185">Reference proteome</keyword>
<name>A0A2P2DYV0_9LEPT</name>
<evidence type="ECO:0000256" key="1">
    <source>
        <dbReference type="SAM" id="MobiDB-lite"/>
    </source>
</evidence>
<comment type="caution">
    <text evidence="3">The sequence shown here is derived from an EMBL/GenBank/DDBJ whole genome shotgun (WGS) entry which is preliminary data.</text>
</comment>
<reference evidence="3 4" key="1">
    <citation type="submission" date="2018-02" db="EMBL/GenBank/DDBJ databases">
        <title>Novel Leptospira species isolated from soil and water in Japan.</title>
        <authorList>
            <person name="Nakao R."/>
            <person name="Masuzawa T."/>
        </authorList>
    </citation>
    <scope>NUCLEOTIDE SEQUENCE [LARGE SCALE GENOMIC DNA]</scope>
    <source>
        <strain evidence="3 4">YH101</strain>
    </source>
</reference>
<gene>
    <name evidence="3" type="ORF">LPTSP4_13210</name>
</gene>
<accession>A0A2P2DYV0</accession>
<dbReference type="Proteomes" id="UP000245133">
    <property type="component" value="Unassembled WGS sequence"/>
</dbReference>
<feature type="compositionally biased region" description="Basic residues" evidence="1">
    <location>
        <begin position="353"/>
        <end position="379"/>
    </location>
</feature>
<dbReference type="EMBL" id="BFBB01000003">
    <property type="protein sequence ID" value="GBF49802.1"/>
    <property type="molecule type" value="Genomic_DNA"/>
</dbReference>
<feature type="domain" description="DNA binding HTH" evidence="2">
    <location>
        <begin position="279"/>
        <end position="317"/>
    </location>
</feature>
<dbReference type="GO" id="GO:0043565">
    <property type="term" value="F:sequence-specific DNA binding"/>
    <property type="evidence" value="ECO:0007669"/>
    <property type="project" value="InterPro"/>
</dbReference>
<sequence length="379" mass="43588">MQNDPKVKIETLYKQFLLTKASHLPVLGASGDLIGLLSKEKVLRELADLGEEKETYDSIPSSLLDTELQESFLHFFKEASKIPVLNAKGETTQTWDKPRFLAEYHKLDATSTKRDPKVEHLAEQRDKKKESQNSIHWYMEQILANFPDGLLSTDVQGNTVFYNEAFESKFLSQDFFQDSLERAEQFLKNLNRDLFASYLKENDLDLHTTEHSAPVLQTVVSEILSLVRVITLKKDTKVIGFLYHLSFLSTRLNANTSTGNKFPNLEEALQGKFPMEKVLEEVEARFIYETLKLNKNNISHSAEDLGIPRTTLQNRIKYLKLTDRFREEEKSPEKKVIPRKRSQVKSAPPKKGAPAKKEKKKSPAPKKKKKTIPKKKKIR</sequence>
<protein>
    <submittedName>
        <fullName evidence="3">Transcriptional regulator, Fis family</fullName>
    </submittedName>
</protein>
<organism evidence="3 4">
    <name type="scientific">Leptospira ryugenii</name>
    <dbReference type="NCBI Taxonomy" id="1917863"/>
    <lineage>
        <taxon>Bacteria</taxon>
        <taxon>Pseudomonadati</taxon>
        <taxon>Spirochaetota</taxon>
        <taxon>Spirochaetia</taxon>
        <taxon>Leptospirales</taxon>
        <taxon>Leptospiraceae</taxon>
        <taxon>Leptospira</taxon>
    </lineage>
</organism>
<proteinExistence type="predicted"/>
<dbReference type="Pfam" id="PF02954">
    <property type="entry name" value="HTH_8"/>
    <property type="match status" value="1"/>
</dbReference>
<dbReference type="Gene3D" id="1.10.10.60">
    <property type="entry name" value="Homeodomain-like"/>
    <property type="match status" value="1"/>
</dbReference>
<dbReference type="SUPFAM" id="SSF46689">
    <property type="entry name" value="Homeodomain-like"/>
    <property type="match status" value="1"/>
</dbReference>
<dbReference type="AlphaFoldDB" id="A0A2P2DYV0"/>
<evidence type="ECO:0000313" key="4">
    <source>
        <dbReference type="Proteomes" id="UP000245133"/>
    </source>
</evidence>
<dbReference type="InterPro" id="IPR002197">
    <property type="entry name" value="HTH_Fis"/>
</dbReference>